<proteinExistence type="predicted"/>
<gene>
    <name evidence="1" type="ORF">RFI_03943</name>
</gene>
<dbReference type="AlphaFoldDB" id="X6P501"/>
<keyword evidence="2" id="KW-1185">Reference proteome</keyword>
<accession>X6P501</accession>
<dbReference type="Proteomes" id="UP000023152">
    <property type="component" value="Unassembled WGS sequence"/>
</dbReference>
<organism evidence="1 2">
    <name type="scientific">Reticulomyxa filosa</name>
    <dbReference type="NCBI Taxonomy" id="46433"/>
    <lineage>
        <taxon>Eukaryota</taxon>
        <taxon>Sar</taxon>
        <taxon>Rhizaria</taxon>
        <taxon>Retaria</taxon>
        <taxon>Foraminifera</taxon>
        <taxon>Monothalamids</taxon>
        <taxon>Reticulomyxidae</taxon>
        <taxon>Reticulomyxa</taxon>
    </lineage>
</organism>
<evidence type="ECO:0000313" key="1">
    <source>
        <dbReference type="EMBL" id="ETO33164.1"/>
    </source>
</evidence>
<name>X6P501_RETFI</name>
<sequence>MLNFIFNFNKAIFLKLRKVQIFNLFILSKDSIKTKKIDERIIQVKQQLVRIYRRKELWNGCVPPTDRLDSIIEKIKKKNTLDKTKQRKYRQLLGDILNENVCLYNTYWPDLIEVYRLRHDILCQVVAHAMHEVVPIRDHLFPKVSWNSSTPGTFSAEYLMEYLRIRKESGYNSDMKVDKEQSPTHTFDKFPSIGNDDNIIDNIFFRFVQICNLFVFVKRKRGIEQQFAQINNENILMK</sequence>
<comment type="caution">
    <text evidence="1">The sequence shown here is derived from an EMBL/GenBank/DDBJ whole genome shotgun (WGS) entry which is preliminary data.</text>
</comment>
<protein>
    <submittedName>
        <fullName evidence="1">Uncharacterized protein</fullName>
    </submittedName>
</protein>
<evidence type="ECO:0000313" key="2">
    <source>
        <dbReference type="Proteomes" id="UP000023152"/>
    </source>
</evidence>
<reference evidence="1 2" key="1">
    <citation type="journal article" date="2013" name="Curr. Biol.">
        <title>The Genome of the Foraminiferan Reticulomyxa filosa.</title>
        <authorList>
            <person name="Glockner G."/>
            <person name="Hulsmann N."/>
            <person name="Schleicher M."/>
            <person name="Noegel A.A."/>
            <person name="Eichinger L."/>
            <person name="Gallinger C."/>
            <person name="Pawlowski J."/>
            <person name="Sierra R."/>
            <person name="Euteneuer U."/>
            <person name="Pillet L."/>
            <person name="Moustafa A."/>
            <person name="Platzer M."/>
            <person name="Groth M."/>
            <person name="Szafranski K."/>
            <person name="Schliwa M."/>
        </authorList>
    </citation>
    <scope>NUCLEOTIDE SEQUENCE [LARGE SCALE GENOMIC DNA]</scope>
</reference>
<dbReference type="EMBL" id="ASPP01003625">
    <property type="protein sequence ID" value="ETO33164.1"/>
    <property type="molecule type" value="Genomic_DNA"/>
</dbReference>